<dbReference type="Proteomes" id="UP000268908">
    <property type="component" value="Unassembled WGS sequence"/>
</dbReference>
<dbReference type="InterPro" id="IPR013785">
    <property type="entry name" value="Aldolase_TIM"/>
</dbReference>
<sequence>MLSTDDHSRDSAGMRYVYPVVSRRAGGISIGINLNPNNACNWRCVYCQVPDLKRGGPPPIDLALLAAEFEEFLRRAAAADFLQRVAPAGARRIVDVAFSGNGEPTSAPEFGAALDIVAQALERHGLLGKVKIRLITNGSLVDRVRVREALTRLGRLGGEVWFKVDAVGPAPSFRINGVRMNADTVRRRLRLCGGLVETWVQTCVFAWDGTPPAEAEVAAYVDFLPGVQDAVAGVLLYGLARPSLQPEASRLGRLPESWLGDLAGKIEKLGLTVRVSP</sequence>
<evidence type="ECO:0000256" key="1">
    <source>
        <dbReference type="ARBA" id="ARBA00001966"/>
    </source>
</evidence>
<dbReference type="GO" id="GO:0003824">
    <property type="term" value="F:catalytic activity"/>
    <property type="evidence" value="ECO:0007669"/>
    <property type="project" value="InterPro"/>
</dbReference>
<dbReference type="OrthoDB" id="9800840at2"/>
<keyword evidence="8" id="KW-1185">Reference proteome</keyword>
<dbReference type="RefSeq" id="WP_121240743.1">
    <property type="nucleotide sequence ID" value="NZ_BHVV01000006.1"/>
</dbReference>
<feature type="domain" description="Radical SAM core" evidence="6">
    <location>
        <begin position="35"/>
        <end position="175"/>
    </location>
</feature>
<evidence type="ECO:0000313" key="7">
    <source>
        <dbReference type="EMBL" id="RLJ64584.1"/>
    </source>
</evidence>
<proteinExistence type="predicted"/>
<evidence type="ECO:0000256" key="5">
    <source>
        <dbReference type="ARBA" id="ARBA00023014"/>
    </source>
</evidence>
<comment type="caution">
    <text evidence="7">The sequence shown here is derived from an EMBL/GenBank/DDBJ whole genome shotgun (WGS) entry which is preliminary data.</text>
</comment>
<gene>
    <name evidence="7" type="ORF">DFR35_1223</name>
</gene>
<evidence type="ECO:0000313" key="8">
    <source>
        <dbReference type="Proteomes" id="UP000268908"/>
    </source>
</evidence>
<dbReference type="SFLD" id="SFLDS00029">
    <property type="entry name" value="Radical_SAM"/>
    <property type="match status" value="1"/>
</dbReference>
<keyword evidence="2" id="KW-0949">S-adenosyl-L-methionine</keyword>
<protein>
    <submittedName>
        <fullName evidence="7">Radical SAM family protein</fullName>
    </submittedName>
</protein>
<dbReference type="InterPro" id="IPR007197">
    <property type="entry name" value="rSAM"/>
</dbReference>
<dbReference type="CDD" id="cd01335">
    <property type="entry name" value="Radical_SAM"/>
    <property type="match status" value="1"/>
</dbReference>
<dbReference type="AlphaFoldDB" id="A0A497XCY1"/>
<name>A0A497XCY1_9PROT</name>
<dbReference type="SUPFAM" id="SSF102114">
    <property type="entry name" value="Radical SAM enzymes"/>
    <property type="match status" value="1"/>
</dbReference>
<evidence type="ECO:0000256" key="4">
    <source>
        <dbReference type="ARBA" id="ARBA00023004"/>
    </source>
</evidence>
<dbReference type="EMBL" id="RCCI01000005">
    <property type="protein sequence ID" value="RLJ64584.1"/>
    <property type="molecule type" value="Genomic_DNA"/>
</dbReference>
<evidence type="ECO:0000256" key="2">
    <source>
        <dbReference type="ARBA" id="ARBA00022691"/>
    </source>
</evidence>
<reference evidence="7 8" key="1">
    <citation type="submission" date="2018-10" db="EMBL/GenBank/DDBJ databases">
        <title>Genomic Encyclopedia of Type Strains, Phase IV (KMG-IV): sequencing the most valuable type-strain genomes for metagenomic binning, comparative biology and taxonomic classification.</title>
        <authorList>
            <person name="Goeker M."/>
        </authorList>
    </citation>
    <scope>NUCLEOTIDE SEQUENCE [LARGE SCALE GENOMIC DNA]</scope>
    <source>
        <strain evidence="7 8">DSM 26916</strain>
    </source>
</reference>
<keyword evidence="3" id="KW-0479">Metal-binding</keyword>
<dbReference type="GO" id="GO:0051536">
    <property type="term" value="F:iron-sulfur cluster binding"/>
    <property type="evidence" value="ECO:0007669"/>
    <property type="project" value="UniProtKB-KW"/>
</dbReference>
<dbReference type="Pfam" id="PF04055">
    <property type="entry name" value="Radical_SAM"/>
    <property type="match status" value="1"/>
</dbReference>
<dbReference type="GO" id="GO:0046872">
    <property type="term" value="F:metal ion binding"/>
    <property type="evidence" value="ECO:0007669"/>
    <property type="project" value="UniProtKB-KW"/>
</dbReference>
<organism evidence="7 8">
    <name type="scientific">Sulfurisoma sediminicola</name>
    <dbReference type="NCBI Taxonomy" id="1381557"/>
    <lineage>
        <taxon>Bacteria</taxon>
        <taxon>Pseudomonadati</taxon>
        <taxon>Pseudomonadota</taxon>
        <taxon>Betaproteobacteria</taxon>
        <taxon>Nitrosomonadales</taxon>
        <taxon>Sterolibacteriaceae</taxon>
        <taxon>Sulfurisoma</taxon>
    </lineage>
</organism>
<dbReference type="InterPro" id="IPR058240">
    <property type="entry name" value="rSAM_sf"/>
</dbReference>
<keyword evidence="5" id="KW-0411">Iron-sulfur</keyword>
<comment type="cofactor">
    <cofactor evidence="1">
        <name>[4Fe-4S] cluster</name>
        <dbReference type="ChEBI" id="CHEBI:49883"/>
    </cofactor>
</comment>
<evidence type="ECO:0000259" key="6">
    <source>
        <dbReference type="Pfam" id="PF04055"/>
    </source>
</evidence>
<keyword evidence="4" id="KW-0408">Iron</keyword>
<accession>A0A497XCY1</accession>
<evidence type="ECO:0000256" key="3">
    <source>
        <dbReference type="ARBA" id="ARBA00022723"/>
    </source>
</evidence>
<dbReference type="Gene3D" id="3.20.20.70">
    <property type="entry name" value="Aldolase class I"/>
    <property type="match status" value="1"/>
</dbReference>